<accession>A0A0M2K3D7</accession>
<name>A0A0M2K3D7_9MYCO</name>
<sequence length="316" mass="35769">MLYHYASSGGFRGVIEHNALWATDVRFLNDAQEVRYAWDEFQRVLADRVAMPSPYQQAYQTELDVIASLKATDLDEMEFRVFATCLSELSDDVPQWRSYAADGHGVALGFDSEQILMLKVPYFTHTANGELEPLQAVNTGEHMHWPAVLRQVTYGEQARDRAITEQLEQIEFACETDDVSSAYSRTYNLIHRVPSHLESLAHVKHDGFNSEHEWRLTIPEHHPGSTASQISALTNLEPGVLWSSMPKITVDVKFREGGQALFKPYAEVPFPKSALVEVVLGPNVNADLAQPVFRRLLNRHGYQHTEITPSAMPYRT</sequence>
<reference evidence="1 2" key="1">
    <citation type="journal article" date="2015" name="Genome Announc.">
        <title>Draft Genome Sequence of Mycobacterium obuense Strain UC1, Isolated from Patient Sputum.</title>
        <authorList>
            <person name="Greninger A.L."/>
            <person name="Cunningham G."/>
            <person name="Hsu E.D."/>
            <person name="Yu J.M."/>
            <person name="Chiu C.Y."/>
            <person name="Miller S."/>
        </authorList>
    </citation>
    <scope>NUCLEOTIDE SEQUENCE [LARGE SCALE GENOMIC DNA]</scope>
    <source>
        <strain evidence="1 2">UC1</strain>
    </source>
</reference>
<comment type="caution">
    <text evidence="1">The sequence shown here is derived from an EMBL/GenBank/DDBJ whole genome shotgun (WGS) entry which is preliminary data.</text>
</comment>
<evidence type="ECO:0000313" key="2">
    <source>
        <dbReference type="Proteomes" id="UP000034150"/>
    </source>
</evidence>
<dbReference type="InterPro" id="IPR021352">
    <property type="entry name" value="DUF2971"/>
</dbReference>
<dbReference type="Proteomes" id="UP000034150">
    <property type="component" value="Unassembled WGS sequence"/>
</dbReference>
<dbReference type="Pfam" id="PF11185">
    <property type="entry name" value="DUF2971"/>
    <property type="match status" value="1"/>
</dbReference>
<protein>
    <recommendedName>
        <fullName evidence="3">DUF2971 domain-containing protein</fullName>
    </recommendedName>
</protein>
<evidence type="ECO:0008006" key="3">
    <source>
        <dbReference type="Google" id="ProtNLM"/>
    </source>
</evidence>
<gene>
    <name evidence="1" type="ORF">WN67_12050</name>
</gene>
<dbReference type="PATRIC" id="fig|1807.13.peg.3595"/>
<evidence type="ECO:0000313" key="1">
    <source>
        <dbReference type="EMBL" id="KKF01752.1"/>
    </source>
</evidence>
<organism evidence="1 2">
    <name type="scientific">Mycolicibacterium obuense</name>
    <dbReference type="NCBI Taxonomy" id="1807"/>
    <lineage>
        <taxon>Bacteria</taxon>
        <taxon>Bacillati</taxon>
        <taxon>Actinomycetota</taxon>
        <taxon>Actinomycetes</taxon>
        <taxon>Mycobacteriales</taxon>
        <taxon>Mycobacteriaceae</taxon>
        <taxon>Mycolicibacterium</taxon>
    </lineage>
</organism>
<dbReference type="EMBL" id="LAUZ02000042">
    <property type="protein sequence ID" value="KKF01752.1"/>
    <property type="molecule type" value="Genomic_DNA"/>
</dbReference>
<keyword evidence="2" id="KW-1185">Reference proteome</keyword>
<proteinExistence type="predicted"/>
<dbReference type="AlphaFoldDB" id="A0A0M2K3D7"/>